<name>A0ABN1ZHL8_9ACTN</name>
<evidence type="ECO:0000256" key="1">
    <source>
        <dbReference type="SAM" id="MobiDB-lite"/>
    </source>
</evidence>
<sequence length="92" mass="9344">MAEGGAPVQAETGGGGAGEEEPQQEAGQVRPEAGPRERHGVGGSPEGVIVRRGGCRVVERRVRAPEGPDGVGLQGGVRETGGDECTSDDRPE</sequence>
<feature type="region of interest" description="Disordered" evidence="1">
    <location>
        <begin position="1"/>
        <end position="92"/>
    </location>
</feature>
<proteinExistence type="predicted"/>
<keyword evidence="3" id="KW-1185">Reference proteome</keyword>
<gene>
    <name evidence="2" type="ORF">GCM10009827_000590</name>
</gene>
<feature type="compositionally biased region" description="Gly residues" evidence="1">
    <location>
        <begin position="69"/>
        <end position="79"/>
    </location>
</feature>
<feature type="compositionally biased region" description="Low complexity" evidence="1">
    <location>
        <begin position="47"/>
        <end position="56"/>
    </location>
</feature>
<accession>A0ABN1ZHL8</accession>
<reference evidence="2 3" key="1">
    <citation type="journal article" date="2019" name="Int. J. Syst. Evol. Microbiol.">
        <title>The Global Catalogue of Microorganisms (GCM) 10K type strain sequencing project: providing services to taxonomists for standard genome sequencing and annotation.</title>
        <authorList>
            <consortium name="The Broad Institute Genomics Platform"/>
            <consortium name="The Broad Institute Genome Sequencing Center for Infectious Disease"/>
            <person name="Wu L."/>
            <person name="Ma J."/>
        </authorList>
    </citation>
    <scope>NUCLEOTIDE SEQUENCE [LARGE SCALE GENOMIC DNA]</scope>
    <source>
        <strain evidence="2 3">JCM 15933</strain>
    </source>
</reference>
<evidence type="ECO:0000313" key="2">
    <source>
        <dbReference type="EMBL" id="GAA1499394.1"/>
    </source>
</evidence>
<dbReference type="EMBL" id="BAAAQD010000001">
    <property type="protein sequence ID" value="GAA1499394.1"/>
    <property type="molecule type" value="Genomic_DNA"/>
</dbReference>
<comment type="caution">
    <text evidence="2">The sequence shown here is derived from an EMBL/GenBank/DDBJ whole genome shotgun (WGS) entry which is preliminary data.</text>
</comment>
<protein>
    <submittedName>
        <fullName evidence="2">Uncharacterized protein</fullName>
    </submittedName>
</protein>
<dbReference type="Proteomes" id="UP001501470">
    <property type="component" value="Unassembled WGS sequence"/>
</dbReference>
<organism evidence="2 3">
    <name type="scientific">Dactylosporangium maewongense</name>
    <dbReference type="NCBI Taxonomy" id="634393"/>
    <lineage>
        <taxon>Bacteria</taxon>
        <taxon>Bacillati</taxon>
        <taxon>Actinomycetota</taxon>
        <taxon>Actinomycetes</taxon>
        <taxon>Micromonosporales</taxon>
        <taxon>Micromonosporaceae</taxon>
        <taxon>Dactylosporangium</taxon>
    </lineage>
</organism>
<feature type="compositionally biased region" description="Basic and acidic residues" evidence="1">
    <location>
        <begin position="57"/>
        <end position="66"/>
    </location>
</feature>
<evidence type="ECO:0000313" key="3">
    <source>
        <dbReference type="Proteomes" id="UP001501470"/>
    </source>
</evidence>